<keyword evidence="3" id="KW-1185">Reference proteome</keyword>
<accession>A0ABT7V694</accession>
<reference evidence="2 3" key="2">
    <citation type="submission" date="2023-06" db="EMBL/GenBank/DDBJ databases">
        <authorList>
            <person name="Zeman M."/>
            <person name="Kubasova T."/>
            <person name="Jahodarova E."/>
            <person name="Nykrynova M."/>
            <person name="Rychlik I."/>
        </authorList>
    </citation>
    <scope>NUCLEOTIDE SEQUENCE [LARGE SCALE GENOMIC DNA]</scope>
    <source>
        <strain evidence="2 3">154_Feed</strain>
    </source>
</reference>
<dbReference type="InterPro" id="IPR005531">
    <property type="entry name" value="Asp23"/>
</dbReference>
<evidence type="ECO:0000256" key="1">
    <source>
        <dbReference type="ARBA" id="ARBA00005721"/>
    </source>
</evidence>
<organism evidence="2 3">
    <name type="scientific">Enorma phocaeensis</name>
    <dbReference type="NCBI Taxonomy" id="1871019"/>
    <lineage>
        <taxon>Bacteria</taxon>
        <taxon>Bacillati</taxon>
        <taxon>Actinomycetota</taxon>
        <taxon>Coriobacteriia</taxon>
        <taxon>Coriobacteriales</taxon>
        <taxon>Coriobacteriaceae</taxon>
        <taxon>Enorma</taxon>
    </lineage>
</organism>
<proteinExistence type="inferred from homology"/>
<dbReference type="RefSeq" id="WP_289543742.1">
    <property type="nucleotide sequence ID" value="NZ_JAUDDZ010000001.1"/>
</dbReference>
<dbReference type="Proteomes" id="UP001529421">
    <property type="component" value="Unassembled WGS sequence"/>
</dbReference>
<reference evidence="3" key="1">
    <citation type="submission" date="2023-06" db="EMBL/GenBank/DDBJ databases">
        <title>Identification and characterization of horizontal gene transfer across gut microbiota members of farm animals based on homology search.</title>
        <authorList>
            <person name="Zeman M."/>
            <person name="Kubasova T."/>
            <person name="Jahodarova E."/>
            <person name="Nykrynova M."/>
            <person name="Rychlik I."/>
        </authorList>
    </citation>
    <scope>NUCLEOTIDE SEQUENCE [LARGE SCALE GENOMIC DNA]</scope>
    <source>
        <strain evidence="3">154_Feed</strain>
    </source>
</reference>
<name>A0ABT7V694_9ACTN</name>
<dbReference type="PANTHER" id="PTHR34297">
    <property type="entry name" value="HYPOTHETICAL CYTOSOLIC PROTEIN-RELATED"/>
    <property type="match status" value="1"/>
</dbReference>
<protein>
    <submittedName>
        <fullName evidence="2">Asp23/Gls24 family envelope stress response protein</fullName>
    </submittedName>
</protein>
<dbReference type="Pfam" id="PF03780">
    <property type="entry name" value="Asp23"/>
    <property type="match status" value="1"/>
</dbReference>
<comment type="similarity">
    <text evidence="1">Belongs to the asp23 family.</text>
</comment>
<evidence type="ECO:0000313" key="3">
    <source>
        <dbReference type="Proteomes" id="UP001529421"/>
    </source>
</evidence>
<dbReference type="PANTHER" id="PTHR34297:SF1">
    <property type="entry name" value="ASP23_GLS24 FAMILY ENVELOPE STRESS RESPONSE PROTEIN"/>
    <property type="match status" value="1"/>
</dbReference>
<evidence type="ECO:0000313" key="2">
    <source>
        <dbReference type="EMBL" id="MDM8274017.1"/>
    </source>
</evidence>
<dbReference type="EMBL" id="JAUDDZ010000001">
    <property type="protein sequence ID" value="MDM8274017.1"/>
    <property type="molecule type" value="Genomic_DNA"/>
</dbReference>
<gene>
    <name evidence="2" type="ORF">QUW28_00675</name>
</gene>
<sequence>MSQEIFIDGIGISPDVLTAVVSRFAEEVEGVASVGVKDLATNLVSMLSTRAPSAAPALEARVEGNKLVLTVHVVVFFGYPFKKLAEAIREAVLRGIDAQVGVEVERIDVCIDGLVFPKE</sequence>
<comment type="caution">
    <text evidence="2">The sequence shown here is derived from an EMBL/GenBank/DDBJ whole genome shotgun (WGS) entry which is preliminary data.</text>
</comment>